<feature type="region of interest" description="Disordered" evidence="1">
    <location>
        <begin position="160"/>
        <end position="197"/>
    </location>
</feature>
<dbReference type="Proteomes" id="UP000649617">
    <property type="component" value="Unassembled WGS sequence"/>
</dbReference>
<protein>
    <submittedName>
        <fullName evidence="2">Uncharacterized protein</fullName>
    </submittedName>
</protein>
<evidence type="ECO:0000256" key="1">
    <source>
        <dbReference type="SAM" id="MobiDB-lite"/>
    </source>
</evidence>
<gene>
    <name evidence="2" type="ORF">SPIL2461_LOCUS1616</name>
</gene>
<dbReference type="Gene3D" id="1.25.40.380">
    <property type="entry name" value="Protein of unknown function DUF1810"/>
    <property type="match status" value="1"/>
</dbReference>
<keyword evidence="3" id="KW-1185">Reference proteome</keyword>
<name>A0A812J1T8_SYMPI</name>
<sequence>EIRSGRKTSHWIWYIWPSLDEVRKTSRPQYSLRSRGDADAFLSDPGLRKNLYEISEVALSHLLKGTAPGILFGSRTDVEKFGETVTCFALVALEARDLELSELMVSCLEALGGDLHAETVKYLLSHAEGLTSLAPSGSTTLDLRCLRDALARLKEEKQAELLPSGSCDSAPVLRPETAEAAEAAKSVPEEVAASDGA</sequence>
<evidence type="ECO:0000313" key="3">
    <source>
        <dbReference type="Proteomes" id="UP000649617"/>
    </source>
</evidence>
<comment type="caution">
    <text evidence="2">The sequence shown here is derived from an EMBL/GenBank/DDBJ whole genome shotgun (WGS) entry which is preliminary data.</text>
</comment>
<dbReference type="OrthoDB" id="447037at2759"/>
<dbReference type="InterPro" id="IPR014937">
    <property type="entry name" value="DUF1810"/>
</dbReference>
<proteinExistence type="predicted"/>
<reference evidence="2" key="1">
    <citation type="submission" date="2021-02" db="EMBL/GenBank/DDBJ databases">
        <authorList>
            <person name="Dougan E. K."/>
            <person name="Rhodes N."/>
            <person name="Thang M."/>
            <person name="Chan C."/>
        </authorList>
    </citation>
    <scope>NUCLEOTIDE SEQUENCE</scope>
</reference>
<dbReference type="SUPFAM" id="SSF140736">
    <property type="entry name" value="Rv1873-like"/>
    <property type="match status" value="1"/>
</dbReference>
<organism evidence="2 3">
    <name type="scientific">Symbiodinium pilosum</name>
    <name type="common">Dinoflagellate</name>
    <dbReference type="NCBI Taxonomy" id="2952"/>
    <lineage>
        <taxon>Eukaryota</taxon>
        <taxon>Sar</taxon>
        <taxon>Alveolata</taxon>
        <taxon>Dinophyceae</taxon>
        <taxon>Suessiales</taxon>
        <taxon>Symbiodiniaceae</taxon>
        <taxon>Symbiodinium</taxon>
    </lineage>
</organism>
<dbReference type="AlphaFoldDB" id="A0A812J1T8"/>
<accession>A0A812J1T8</accession>
<dbReference type="Pfam" id="PF08837">
    <property type="entry name" value="DUF1810"/>
    <property type="match status" value="1"/>
</dbReference>
<feature type="non-terminal residue" evidence="2">
    <location>
        <position position="197"/>
    </location>
</feature>
<evidence type="ECO:0000313" key="2">
    <source>
        <dbReference type="EMBL" id="CAE7194876.1"/>
    </source>
</evidence>
<dbReference type="EMBL" id="CAJNIZ010001591">
    <property type="protein sequence ID" value="CAE7194876.1"/>
    <property type="molecule type" value="Genomic_DNA"/>
</dbReference>
<dbReference type="InterPro" id="IPR036287">
    <property type="entry name" value="Rv1873-like_sf"/>
</dbReference>